<dbReference type="Proteomes" id="UP000571950">
    <property type="component" value="Unassembled WGS sequence"/>
</dbReference>
<keyword evidence="1" id="KW-0732">Signal</keyword>
<feature type="signal peptide" evidence="1">
    <location>
        <begin position="1"/>
        <end position="22"/>
    </location>
</feature>
<keyword evidence="3" id="KW-0969">Cilium</keyword>
<evidence type="ECO:0000259" key="2">
    <source>
        <dbReference type="Pfam" id="PF13144"/>
    </source>
</evidence>
<dbReference type="Pfam" id="PF13144">
    <property type="entry name" value="ChapFlgA"/>
    <property type="match status" value="1"/>
</dbReference>
<dbReference type="RefSeq" id="WP_188070526.1">
    <property type="nucleotide sequence ID" value="NZ_BSPS01000022.1"/>
</dbReference>
<keyword evidence="3" id="KW-0282">Flagellum</keyword>
<gene>
    <name evidence="3" type="ORF">GGR43_000660</name>
</gene>
<proteinExistence type="predicted"/>
<dbReference type="EMBL" id="JACIDT010000002">
    <property type="protein sequence ID" value="MBB3924959.1"/>
    <property type="molecule type" value="Genomic_DNA"/>
</dbReference>
<reference evidence="3 4" key="1">
    <citation type="submission" date="2020-08" db="EMBL/GenBank/DDBJ databases">
        <title>Genomic Encyclopedia of Type Strains, Phase IV (KMG-IV): sequencing the most valuable type-strain genomes for metagenomic binning, comparative biology and taxonomic classification.</title>
        <authorList>
            <person name="Goeker M."/>
        </authorList>
    </citation>
    <scope>NUCLEOTIDE SEQUENCE [LARGE SCALE GENOMIC DNA]</scope>
    <source>
        <strain evidence="3 4">DSM 26189</strain>
    </source>
</reference>
<protein>
    <submittedName>
        <fullName evidence="3">Flagella basal body P-ring formation protein FlgA</fullName>
    </submittedName>
</protein>
<keyword evidence="4" id="KW-1185">Reference proteome</keyword>
<evidence type="ECO:0000313" key="3">
    <source>
        <dbReference type="EMBL" id="MBB3924959.1"/>
    </source>
</evidence>
<sequence>MARIAAKLLAVLALLPGAPALAQQQRFENLDRLDSLVAMTVGAAIGQPGGPVAPVDRRLRLAACPDLPEVTGPAFGAAIVQCKAIGWRIRVPLQPGAGEASMGMAAARPAAYGRAAAPVVRKEVIIKRGDPVQLVAGGAAFTVSRQMIADEDGAAGDLIRVRNDSKSDPVLAQVMENGIVRVPGFKEY</sequence>
<comment type="caution">
    <text evidence="3">The sequence shown here is derived from an EMBL/GenBank/DDBJ whole genome shotgun (WGS) entry which is preliminary data.</text>
</comment>
<dbReference type="Gene3D" id="2.30.30.760">
    <property type="match status" value="1"/>
</dbReference>
<evidence type="ECO:0000256" key="1">
    <source>
        <dbReference type="SAM" id="SignalP"/>
    </source>
</evidence>
<organism evidence="3 4">
    <name type="scientific">Sphingobium jiangsuense</name>
    <dbReference type="NCBI Taxonomy" id="870476"/>
    <lineage>
        <taxon>Bacteria</taxon>
        <taxon>Pseudomonadati</taxon>
        <taxon>Pseudomonadota</taxon>
        <taxon>Alphaproteobacteria</taxon>
        <taxon>Sphingomonadales</taxon>
        <taxon>Sphingomonadaceae</taxon>
        <taxon>Sphingobium</taxon>
    </lineage>
</organism>
<feature type="chain" id="PRO_5031548738" evidence="1">
    <location>
        <begin position="23"/>
        <end position="188"/>
    </location>
</feature>
<evidence type="ECO:0000313" key="4">
    <source>
        <dbReference type="Proteomes" id="UP000571950"/>
    </source>
</evidence>
<dbReference type="AlphaFoldDB" id="A0A7W6FPE3"/>
<keyword evidence="3" id="KW-0966">Cell projection</keyword>
<dbReference type="InterPro" id="IPR017585">
    <property type="entry name" value="SAF_FlgA"/>
</dbReference>
<accession>A0A7W6FPE3</accession>
<name>A0A7W6FPE3_9SPHN</name>
<feature type="domain" description="Flagella basal body P-ring formation protein FlgA SAF" evidence="2">
    <location>
        <begin position="120"/>
        <end position="182"/>
    </location>
</feature>